<keyword evidence="2" id="KW-1185">Reference proteome</keyword>
<dbReference type="AlphaFoldDB" id="A0A1W2CXZ5"/>
<organism evidence="1 2">
    <name type="scientific">Desulfocicer vacuolatum DSM 3385</name>
    <dbReference type="NCBI Taxonomy" id="1121400"/>
    <lineage>
        <taxon>Bacteria</taxon>
        <taxon>Pseudomonadati</taxon>
        <taxon>Thermodesulfobacteriota</taxon>
        <taxon>Desulfobacteria</taxon>
        <taxon>Desulfobacterales</taxon>
        <taxon>Desulfobacteraceae</taxon>
        <taxon>Desulfocicer</taxon>
    </lineage>
</organism>
<reference evidence="1 2" key="1">
    <citation type="submission" date="2017-04" db="EMBL/GenBank/DDBJ databases">
        <authorList>
            <person name="Afonso C.L."/>
            <person name="Miller P.J."/>
            <person name="Scott M.A."/>
            <person name="Spackman E."/>
            <person name="Goraichik I."/>
            <person name="Dimitrov K.M."/>
            <person name="Suarez D.L."/>
            <person name="Swayne D.E."/>
        </authorList>
    </citation>
    <scope>NUCLEOTIDE SEQUENCE [LARGE SCALE GENOMIC DNA]</scope>
    <source>
        <strain evidence="1 2">DSM 3385</strain>
    </source>
</reference>
<evidence type="ECO:0000313" key="1">
    <source>
        <dbReference type="EMBL" id="SMC89846.1"/>
    </source>
</evidence>
<dbReference type="Proteomes" id="UP000192418">
    <property type="component" value="Unassembled WGS sequence"/>
</dbReference>
<evidence type="ECO:0000313" key="2">
    <source>
        <dbReference type="Proteomes" id="UP000192418"/>
    </source>
</evidence>
<name>A0A1W2CXZ5_9BACT</name>
<sequence>MELSKIMLELDGPIFGKIDFYLENIGVLVNYLIFGGEI</sequence>
<gene>
    <name evidence="1" type="ORF">SAMN02746065_11441</name>
</gene>
<proteinExistence type="predicted"/>
<dbReference type="EMBL" id="FWXY01000014">
    <property type="protein sequence ID" value="SMC89846.1"/>
    <property type="molecule type" value="Genomic_DNA"/>
</dbReference>
<accession>A0A1W2CXZ5</accession>
<protein>
    <submittedName>
        <fullName evidence="1">Uncharacterized protein</fullName>
    </submittedName>
</protein>